<keyword evidence="5" id="KW-1185">Reference proteome</keyword>
<gene>
    <name evidence="4" type="ORF">UC7_00502</name>
</gene>
<accession>R3U9E0</accession>
<dbReference type="EMBL" id="AJAU01000006">
    <property type="protein sequence ID" value="EOL50083.1"/>
    <property type="molecule type" value="Genomic_DNA"/>
</dbReference>
<name>R3U9E0_9ENTE</name>
<dbReference type="Pfam" id="PF13731">
    <property type="entry name" value="WxL"/>
    <property type="match status" value="1"/>
</dbReference>
<dbReference type="Proteomes" id="UP000013840">
    <property type="component" value="Unassembled WGS sequence"/>
</dbReference>
<feature type="chain" id="PRO_5004362475" description="WxL domain-containing protein" evidence="2">
    <location>
        <begin position="29"/>
        <end position="267"/>
    </location>
</feature>
<dbReference type="eggNOG" id="ENOG5032GXN">
    <property type="taxonomic scope" value="Bacteria"/>
</dbReference>
<sequence>MNKKVLTLSTLVLLSFGSGFLMSKTSYAESSAYLANGTVEFDGEYKQVVVDPENPDQTVDPGTSPKTDGNLRIDFVPQLHFGSNKISTEDKIYPVNGQLFHGDTEARGNFIQVSDFRPNAAGWTLQVRQETQFKNNDTLFNELDGAMLSFDKSWVNTTGDLNKAPEVSKEIIRIDNIGETYQLAKANNDHGKGTWSIIFGASDSNPSGKKSTLKPKVDSQGNPVLDPNFENKQIVENSAVTLSIPGVTKIDPVSYKTVLTWILAELP</sequence>
<evidence type="ECO:0000313" key="4">
    <source>
        <dbReference type="EMBL" id="EOL50083.1"/>
    </source>
</evidence>
<dbReference type="RefSeq" id="WP_010770685.1">
    <property type="nucleotide sequence ID" value="NZ_KB946332.1"/>
</dbReference>
<evidence type="ECO:0000256" key="1">
    <source>
        <dbReference type="SAM" id="MobiDB-lite"/>
    </source>
</evidence>
<feature type="domain" description="WxL" evidence="3">
    <location>
        <begin position="29"/>
        <end position="267"/>
    </location>
</feature>
<evidence type="ECO:0000259" key="3">
    <source>
        <dbReference type="Pfam" id="PF13731"/>
    </source>
</evidence>
<dbReference type="STRING" id="317735.RU98_GL001002"/>
<dbReference type="OrthoDB" id="2339326at2"/>
<protein>
    <recommendedName>
        <fullName evidence="3">WxL domain-containing protein</fullName>
    </recommendedName>
</protein>
<dbReference type="InterPro" id="IPR027994">
    <property type="entry name" value="WxL_dom"/>
</dbReference>
<reference evidence="4 5" key="1">
    <citation type="submission" date="2013-02" db="EMBL/GenBank/DDBJ databases">
        <title>The Genome Sequence of Enterococcus caccae BAA-1240.</title>
        <authorList>
            <consortium name="The Broad Institute Genome Sequencing Platform"/>
            <consortium name="The Broad Institute Genome Sequencing Center for Infectious Disease"/>
            <person name="Earl A.M."/>
            <person name="Gilmore M.S."/>
            <person name="Lebreton F."/>
            <person name="Walker B."/>
            <person name="Young S.K."/>
            <person name="Zeng Q."/>
            <person name="Gargeya S."/>
            <person name="Fitzgerald M."/>
            <person name="Haas B."/>
            <person name="Abouelleil A."/>
            <person name="Alvarado L."/>
            <person name="Arachchi H.M."/>
            <person name="Berlin A.M."/>
            <person name="Chapman S.B."/>
            <person name="Dewar J."/>
            <person name="Goldberg J."/>
            <person name="Griggs A."/>
            <person name="Gujja S."/>
            <person name="Hansen M."/>
            <person name="Howarth C."/>
            <person name="Imamovic A."/>
            <person name="Larimer J."/>
            <person name="McCowan C."/>
            <person name="Murphy C."/>
            <person name="Neiman D."/>
            <person name="Pearson M."/>
            <person name="Priest M."/>
            <person name="Roberts A."/>
            <person name="Saif S."/>
            <person name="Shea T."/>
            <person name="Sisk P."/>
            <person name="Sykes S."/>
            <person name="Wortman J."/>
            <person name="Nusbaum C."/>
            <person name="Birren B."/>
        </authorList>
    </citation>
    <scope>NUCLEOTIDE SEQUENCE [LARGE SCALE GENOMIC DNA]</scope>
    <source>
        <strain evidence="4 5">ATCC BAA-1240</strain>
    </source>
</reference>
<evidence type="ECO:0000256" key="2">
    <source>
        <dbReference type="SAM" id="SignalP"/>
    </source>
</evidence>
<dbReference type="PATRIC" id="fig|1158612.3.peg.506"/>
<proteinExistence type="predicted"/>
<comment type="caution">
    <text evidence="4">The sequence shown here is derived from an EMBL/GenBank/DDBJ whole genome shotgun (WGS) entry which is preliminary data.</text>
</comment>
<feature type="region of interest" description="Disordered" evidence="1">
    <location>
        <begin position="205"/>
        <end position="226"/>
    </location>
</feature>
<feature type="signal peptide" evidence="2">
    <location>
        <begin position="1"/>
        <end position="28"/>
    </location>
</feature>
<organism evidence="4 5">
    <name type="scientific">Enterococcus caccae ATCC BAA-1240</name>
    <dbReference type="NCBI Taxonomy" id="1158612"/>
    <lineage>
        <taxon>Bacteria</taxon>
        <taxon>Bacillati</taxon>
        <taxon>Bacillota</taxon>
        <taxon>Bacilli</taxon>
        <taxon>Lactobacillales</taxon>
        <taxon>Enterococcaceae</taxon>
        <taxon>Enterococcus</taxon>
    </lineage>
</organism>
<dbReference type="AlphaFoldDB" id="R3U9E0"/>
<evidence type="ECO:0000313" key="5">
    <source>
        <dbReference type="Proteomes" id="UP000013840"/>
    </source>
</evidence>
<keyword evidence="2" id="KW-0732">Signal</keyword>